<dbReference type="OrthoDB" id="6712661at2759"/>
<evidence type="ECO:0000313" key="9">
    <source>
        <dbReference type="RefSeq" id="XP_030763850.1"/>
    </source>
</evidence>
<dbReference type="RefSeq" id="XP_030763862.1">
    <property type="nucleotide sequence ID" value="XM_030908002.1"/>
</dbReference>
<evidence type="ECO:0000313" key="14">
    <source>
        <dbReference type="RefSeq" id="XP_030764526.1"/>
    </source>
</evidence>
<dbReference type="RefSeq" id="XP_030745183.1">
    <property type="nucleotide sequence ID" value="XM_030889323.1"/>
</dbReference>
<dbReference type="GeneID" id="115888294"/>
<evidence type="ECO:0000313" key="6">
    <source>
        <dbReference type="RefSeq" id="XP_030758632.1"/>
    </source>
</evidence>
<dbReference type="RefSeq" id="XP_030766720.1">
    <property type="nucleotide sequence ID" value="XM_030910860.1"/>
</dbReference>
<dbReference type="RefSeq" id="XP_030745182.1">
    <property type="nucleotide sequence ID" value="XM_030889322.1"/>
</dbReference>
<evidence type="ECO:0000313" key="17">
    <source>
        <dbReference type="RefSeq" id="XP_030766721.1"/>
    </source>
</evidence>
<dbReference type="PANTHER" id="PTHR34239:SF2">
    <property type="entry name" value="TRANSPOSABLE ELEMENT P TRANSPOSASE_THAP9 CONSERVED DOMAIN-CONTAINING PROTEIN"/>
    <property type="match status" value="1"/>
</dbReference>
<dbReference type="RefSeq" id="XP_030766961.1">
    <property type="nucleotide sequence ID" value="XM_030911101.1"/>
</dbReference>
<evidence type="ECO:0000313" key="18">
    <source>
        <dbReference type="RefSeq" id="XP_030766959.1"/>
    </source>
</evidence>
<proteinExistence type="predicted"/>
<accession>A0A6J2YLY1</accession>
<feature type="compositionally biased region" description="Basic residues" evidence="1">
    <location>
        <begin position="304"/>
        <end position="317"/>
    </location>
</feature>
<dbReference type="RefSeq" id="XP_030766721.1">
    <property type="nucleotide sequence ID" value="XM_030910861.1"/>
</dbReference>
<dbReference type="AlphaFoldDB" id="A0A6J2YLY1"/>
<evidence type="ECO:0000313" key="8">
    <source>
        <dbReference type="RefSeq" id="XP_030758634.1"/>
    </source>
</evidence>
<organism evidence="2 10">
    <name type="scientific">Sitophilus oryzae</name>
    <name type="common">Rice weevil</name>
    <name type="synonym">Curculio oryzae</name>
    <dbReference type="NCBI Taxonomy" id="7048"/>
    <lineage>
        <taxon>Eukaryota</taxon>
        <taxon>Metazoa</taxon>
        <taxon>Ecdysozoa</taxon>
        <taxon>Arthropoda</taxon>
        <taxon>Hexapoda</taxon>
        <taxon>Insecta</taxon>
        <taxon>Pterygota</taxon>
        <taxon>Neoptera</taxon>
        <taxon>Endopterygota</taxon>
        <taxon>Coleoptera</taxon>
        <taxon>Polyphaga</taxon>
        <taxon>Cucujiformia</taxon>
        <taxon>Curculionidae</taxon>
        <taxon>Dryophthorinae</taxon>
        <taxon>Sitophilus</taxon>
    </lineage>
</organism>
<dbReference type="RefSeq" id="XP_030758634.1">
    <property type="nucleotide sequence ID" value="XM_030902774.1"/>
</dbReference>
<sequence>MPKRPFKDKDQDKYGEIKRLKKQFREMQEHLNKICDSSESSSEVFSTSESEATSDIPNIPAPDVTVVDTEIPENSDQYFDALGLRPDSGDNEGKDLHEEIVVRWHSHLKKGLSKEQREELMLKYKVPANCKALHPPQINNEVQPCLNKSVLDHDRFISALQQQLAHGLSAIGTVIEAMMPNKEQVDNMKSLAEACQLFTNVHHGLSVHRRFKIIPHLNPECKKVVDSLEIDDFLFNKKFADTMKNEQIIKKASADFKKKNWQTKFSRPSINTSMYHLNYRRGPPREKMKEKRRREEKKPSGYQKYHKKVPRKYHRQE</sequence>
<evidence type="ECO:0000313" key="19">
    <source>
        <dbReference type="RefSeq" id="XP_030766961.1"/>
    </source>
</evidence>
<evidence type="ECO:0000313" key="4">
    <source>
        <dbReference type="RefSeq" id="XP_030745183.1"/>
    </source>
</evidence>
<evidence type="ECO:0000313" key="7">
    <source>
        <dbReference type="RefSeq" id="XP_030758633.1"/>
    </source>
</evidence>
<dbReference type="RefSeq" id="XP_030766719.1">
    <property type="nucleotide sequence ID" value="XM_030910859.1"/>
</dbReference>
<gene>
    <name evidence="9 10 11" type="primary">LOC115888294</name>
    <name evidence="3 4 5" type="synonym">LOC115874229</name>
    <name evidence="6 7 8" type="synonym">LOC115884261</name>
    <name evidence="12 13 14" type="synonym">LOC115888815</name>
    <name evidence="15 16 17" type="synonym">LOC115890584</name>
    <name evidence="18 19 20" type="synonym">LOC115890768</name>
</gene>
<evidence type="ECO:0000313" key="5">
    <source>
        <dbReference type="RefSeq" id="XP_030745184.1"/>
    </source>
</evidence>
<dbReference type="RefSeq" id="XP_030758632.1">
    <property type="nucleotide sequence ID" value="XM_030902772.1"/>
</dbReference>
<dbReference type="RefSeq" id="XP_030764526.1">
    <property type="nucleotide sequence ID" value="XM_030908666.1"/>
</dbReference>
<dbReference type="RefSeq" id="XP_030763850.1">
    <property type="nucleotide sequence ID" value="XM_030907990.1"/>
</dbReference>
<feature type="region of interest" description="Disordered" evidence="1">
    <location>
        <begin position="272"/>
        <end position="317"/>
    </location>
</feature>
<evidence type="ECO:0000313" key="12">
    <source>
        <dbReference type="RefSeq" id="XP_030764524.1"/>
    </source>
</evidence>
<dbReference type="RefSeq" id="XP_030766959.1">
    <property type="nucleotide sequence ID" value="XM_030911099.1"/>
</dbReference>
<reference evidence="3 4" key="1">
    <citation type="submission" date="2025-04" db="UniProtKB">
        <authorList>
            <consortium name="RefSeq"/>
        </authorList>
    </citation>
    <scope>IDENTIFICATION</scope>
    <source>
        <tissue evidence="3 4">Gonads</tissue>
    </source>
</reference>
<name>A0A6J2YLY1_SITOR</name>
<dbReference type="RefSeq" id="XP_030758633.1">
    <property type="nucleotide sequence ID" value="XM_030902773.1"/>
</dbReference>
<evidence type="ECO:0000313" key="11">
    <source>
        <dbReference type="RefSeq" id="XP_030763862.1"/>
    </source>
</evidence>
<evidence type="ECO:0000313" key="2">
    <source>
        <dbReference type="Proteomes" id="UP000504635"/>
    </source>
</evidence>
<protein>
    <submittedName>
        <fullName evidence="3 4">Uncharacterized protein LOC115874229 isoform X3</fullName>
    </submittedName>
    <submittedName>
        <fullName evidence="6 7">Uncharacterized protein LOC115884261 isoform X3</fullName>
    </submittedName>
    <submittedName>
        <fullName evidence="9 10">Uncharacterized protein LOC115888294 isoform X3</fullName>
    </submittedName>
    <submittedName>
        <fullName evidence="12 13">Uncharacterized protein LOC115888815 isoform X3</fullName>
    </submittedName>
    <submittedName>
        <fullName evidence="15 16">Uncharacterized protein LOC115890584 isoform X3</fullName>
    </submittedName>
    <submittedName>
        <fullName evidence="18 19">Uncharacterized protein LOC115890768 isoform X3</fullName>
    </submittedName>
</protein>
<evidence type="ECO:0000313" key="3">
    <source>
        <dbReference type="RefSeq" id="XP_030745182.1"/>
    </source>
</evidence>
<dbReference type="RefSeq" id="XP_030763855.1">
    <property type="nucleotide sequence ID" value="XM_030907995.1"/>
</dbReference>
<dbReference type="RefSeq" id="XP_030764524.1">
    <property type="nucleotide sequence ID" value="XM_030908664.1"/>
</dbReference>
<feature type="compositionally biased region" description="Low complexity" evidence="1">
    <location>
        <begin position="37"/>
        <end position="54"/>
    </location>
</feature>
<dbReference type="RefSeq" id="XP_030764525.1">
    <property type="nucleotide sequence ID" value="XM_030908665.1"/>
</dbReference>
<feature type="region of interest" description="Disordered" evidence="1">
    <location>
        <begin position="35"/>
        <end position="61"/>
    </location>
</feature>
<dbReference type="PANTHER" id="PTHR34239">
    <property type="entry name" value="APPLE DOMAIN-CONTAINING PROTEIN"/>
    <property type="match status" value="1"/>
</dbReference>
<dbReference type="RefSeq" id="XP_030766962.1">
    <property type="nucleotide sequence ID" value="XM_030911102.1"/>
</dbReference>
<evidence type="ECO:0000313" key="20">
    <source>
        <dbReference type="RefSeq" id="XP_030766962.1"/>
    </source>
</evidence>
<dbReference type="RefSeq" id="XP_030745184.1">
    <property type="nucleotide sequence ID" value="XM_030889324.1"/>
</dbReference>
<evidence type="ECO:0000313" key="16">
    <source>
        <dbReference type="RefSeq" id="XP_030766720.1"/>
    </source>
</evidence>
<evidence type="ECO:0000313" key="15">
    <source>
        <dbReference type="RefSeq" id="XP_030766719.1"/>
    </source>
</evidence>
<keyword evidence="2" id="KW-1185">Reference proteome</keyword>
<evidence type="ECO:0000256" key="1">
    <source>
        <dbReference type="SAM" id="MobiDB-lite"/>
    </source>
</evidence>
<evidence type="ECO:0000313" key="10">
    <source>
        <dbReference type="RefSeq" id="XP_030763855.1"/>
    </source>
</evidence>
<dbReference type="Proteomes" id="UP000504635">
    <property type="component" value="Unplaced"/>
</dbReference>
<evidence type="ECO:0000313" key="13">
    <source>
        <dbReference type="RefSeq" id="XP_030764525.1"/>
    </source>
</evidence>